<dbReference type="AlphaFoldDB" id="A0A6B9FPU4"/>
<feature type="chain" id="PRO_5025630762" evidence="1">
    <location>
        <begin position="31"/>
        <end position="158"/>
    </location>
</feature>
<dbReference type="RefSeq" id="WP_010685975.1">
    <property type="nucleotide sequence ID" value="NZ_CP043538.1"/>
</dbReference>
<dbReference type="EMBL" id="CP043538">
    <property type="protein sequence ID" value="QGY04663.1"/>
    <property type="molecule type" value="Genomic_DNA"/>
</dbReference>
<name>A0A6B9FPU4_9HYPH</name>
<feature type="signal peptide" evidence="1">
    <location>
        <begin position="1"/>
        <end position="30"/>
    </location>
</feature>
<evidence type="ECO:0000313" key="3">
    <source>
        <dbReference type="Proteomes" id="UP000012488"/>
    </source>
</evidence>
<evidence type="ECO:0000256" key="1">
    <source>
        <dbReference type="SAM" id="SignalP"/>
    </source>
</evidence>
<dbReference type="KEGG" id="mmes:MMSR116_24185"/>
<sequence>MSSFAVPRLLLAACAALPLALPLLAGAARADSCDDLTRQIAGAIGGRVGKRAGPSIDIRMAGPIKFDVTCRVEPIVQATSAEPTPSAAFFRDLSVASEILVGEPAATVEPIIANAYRTALSERRKSFIQQNGWSASCYTDPGSTTMRTLCSVGRIPPG</sequence>
<gene>
    <name evidence="2" type="ORF">MMSR116_24185</name>
</gene>
<organism evidence="2 3">
    <name type="scientific">Methylobacterium mesophilicum SR1.6/6</name>
    <dbReference type="NCBI Taxonomy" id="908290"/>
    <lineage>
        <taxon>Bacteria</taxon>
        <taxon>Pseudomonadati</taxon>
        <taxon>Pseudomonadota</taxon>
        <taxon>Alphaproteobacteria</taxon>
        <taxon>Hyphomicrobiales</taxon>
        <taxon>Methylobacteriaceae</taxon>
        <taxon>Methylobacterium</taxon>
    </lineage>
</organism>
<accession>A0A6B9FPU4</accession>
<dbReference type="Proteomes" id="UP000012488">
    <property type="component" value="Chromosome"/>
</dbReference>
<keyword evidence="1" id="KW-0732">Signal</keyword>
<protein>
    <submittedName>
        <fullName evidence="2">Uncharacterized protein</fullName>
    </submittedName>
</protein>
<evidence type="ECO:0000313" key="2">
    <source>
        <dbReference type="EMBL" id="QGY04663.1"/>
    </source>
</evidence>
<reference evidence="2 3" key="2">
    <citation type="journal article" date="2013" name="Genome Announc.">
        <title>Draft Genome Sequence of Methylobacterium mesophilicum Strain SR1.6/6, Isolated from Citrus sinensis.</title>
        <authorList>
            <person name="Marinho Almeida D."/>
            <person name="Dini-Andreote F."/>
            <person name="Camargo Neves A.A."/>
            <person name="Juca Ramos R.T."/>
            <person name="Andreote F.D."/>
            <person name="Carneiro A.R."/>
            <person name="Oliveira de Souza Lima A."/>
            <person name="Caracciolo Gomes de Sa P.H."/>
            <person name="Ribeiro Barbosa M.S."/>
            <person name="Araujo W.L."/>
            <person name="Silva A."/>
        </authorList>
    </citation>
    <scope>NUCLEOTIDE SEQUENCE [LARGE SCALE GENOMIC DNA]</scope>
    <source>
        <strain evidence="2 3">SR1.6/6</strain>
    </source>
</reference>
<proteinExistence type="predicted"/>
<reference evidence="2 3" key="1">
    <citation type="journal article" date="2012" name="Genet. Mol. Biol.">
        <title>Analysis of 16S rRNA and mxaF genes revealing insights into Methylobacterium niche-specific plant association.</title>
        <authorList>
            <person name="Dourado M.N."/>
            <person name="Andreote F.D."/>
            <person name="Dini-Andreote F."/>
            <person name="Conti R."/>
            <person name="Araujo J.M."/>
            <person name="Araujo W.L."/>
        </authorList>
    </citation>
    <scope>NUCLEOTIDE SEQUENCE [LARGE SCALE GENOMIC DNA]</scope>
    <source>
        <strain evidence="2 3">SR1.6/6</strain>
    </source>
</reference>
<dbReference type="OrthoDB" id="7992466at2"/>